<dbReference type="Gene3D" id="3.40.930.10">
    <property type="entry name" value="Mannitol-specific EII, Chain A"/>
    <property type="match status" value="1"/>
</dbReference>
<proteinExistence type="predicted"/>
<dbReference type="PROSITE" id="PS51094">
    <property type="entry name" value="PTS_EIIA_TYPE_2"/>
    <property type="match status" value="1"/>
</dbReference>
<dbReference type="Proteomes" id="UP000823936">
    <property type="component" value="Unassembled WGS sequence"/>
</dbReference>
<evidence type="ECO:0000313" key="3">
    <source>
        <dbReference type="Proteomes" id="UP000823936"/>
    </source>
</evidence>
<evidence type="ECO:0000313" key="2">
    <source>
        <dbReference type="EMBL" id="HIV99043.1"/>
    </source>
</evidence>
<dbReference type="InterPro" id="IPR002178">
    <property type="entry name" value="PTS_EIIA_type-2_dom"/>
</dbReference>
<gene>
    <name evidence="2" type="ORF">IAB12_04630</name>
</gene>
<reference evidence="2" key="2">
    <citation type="submission" date="2021-04" db="EMBL/GenBank/DDBJ databases">
        <authorList>
            <person name="Gilroy R."/>
        </authorList>
    </citation>
    <scope>NUCLEOTIDE SEQUENCE</scope>
    <source>
        <strain evidence="2">Gambia11-129</strain>
    </source>
</reference>
<protein>
    <submittedName>
        <fullName evidence="2">PTS sugar transporter subunit IIA</fullName>
    </submittedName>
</protein>
<comment type="caution">
    <text evidence="2">The sequence shown here is derived from an EMBL/GenBank/DDBJ whole genome shotgun (WGS) entry which is preliminary data.</text>
</comment>
<dbReference type="CDD" id="cd00211">
    <property type="entry name" value="PTS_IIA_fru"/>
    <property type="match status" value="1"/>
</dbReference>
<dbReference type="Pfam" id="PF00359">
    <property type="entry name" value="PTS_EIIA_2"/>
    <property type="match status" value="1"/>
</dbReference>
<keyword evidence="2" id="KW-0813">Transport</keyword>
<feature type="domain" description="PTS EIIA type-2" evidence="1">
    <location>
        <begin position="5"/>
        <end position="149"/>
    </location>
</feature>
<accession>A0A9D1TN87</accession>
<name>A0A9D1TN87_9SPIO</name>
<dbReference type="SUPFAM" id="SSF55804">
    <property type="entry name" value="Phoshotransferase/anion transport protein"/>
    <property type="match status" value="1"/>
</dbReference>
<organism evidence="2 3">
    <name type="scientific">Candidatus Ornithospirochaeta avicola</name>
    <dbReference type="NCBI Taxonomy" id="2840896"/>
    <lineage>
        <taxon>Bacteria</taxon>
        <taxon>Pseudomonadati</taxon>
        <taxon>Spirochaetota</taxon>
        <taxon>Spirochaetia</taxon>
        <taxon>Spirochaetales</taxon>
        <taxon>Spirochaetaceae</taxon>
        <taxon>Spirochaetaceae incertae sedis</taxon>
        <taxon>Candidatus Ornithospirochaeta</taxon>
    </lineage>
</organism>
<dbReference type="PANTHER" id="PTHR47738:SF1">
    <property type="entry name" value="NITROGEN REGULATORY PROTEIN"/>
    <property type="match status" value="1"/>
</dbReference>
<evidence type="ECO:0000259" key="1">
    <source>
        <dbReference type="PROSITE" id="PS51094"/>
    </source>
</evidence>
<dbReference type="PANTHER" id="PTHR47738">
    <property type="entry name" value="PTS SYSTEM FRUCTOSE-LIKE EIIA COMPONENT-RELATED"/>
    <property type="match status" value="1"/>
</dbReference>
<keyword evidence="2" id="KW-0762">Sugar transport</keyword>
<dbReference type="EMBL" id="DXHU01000017">
    <property type="protein sequence ID" value="HIV99043.1"/>
    <property type="molecule type" value="Genomic_DNA"/>
</dbReference>
<dbReference type="GO" id="GO:0030295">
    <property type="term" value="F:protein kinase activator activity"/>
    <property type="evidence" value="ECO:0007669"/>
    <property type="project" value="TreeGrafter"/>
</dbReference>
<reference evidence="2" key="1">
    <citation type="journal article" date="2021" name="PeerJ">
        <title>Extensive microbial diversity within the chicken gut microbiome revealed by metagenomics and culture.</title>
        <authorList>
            <person name="Gilroy R."/>
            <person name="Ravi A."/>
            <person name="Getino M."/>
            <person name="Pursley I."/>
            <person name="Horton D.L."/>
            <person name="Alikhan N.F."/>
            <person name="Baker D."/>
            <person name="Gharbi K."/>
            <person name="Hall N."/>
            <person name="Watson M."/>
            <person name="Adriaenssens E.M."/>
            <person name="Foster-Nyarko E."/>
            <person name="Jarju S."/>
            <person name="Secka A."/>
            <person name="Antonio M."/>
            <person name="Oren A."/>
            <person name="Chaudhuri R.R."/>
            <person name="La Ragione R."/>
            <person name="Hildebrand F."/>
            <person name="Pallen M.J."/>
        </authorList>
    </citation>
    <scope>NUCLEOTIDE SEQUENCE</scope>
    <source>
        <strain evidence="2">Gambia11-129</strain>
    </source>
</reference>
<dbReference type="AlphaFoldDB" id="A0A9D1TN87"/>
<dbReference type="InterPro" id="IPR051541">
    <property type="entry name" value="PTS_SugarTrans_NitroReg"/>
</dbReference>
<sequence length="149" mass="16621">MSLAESMKRENCYYPLEGNTKEEVLKNLVALFCKSEHLGAADEEEILKSILEREKLSSTGLENGVAIPHAKLGRFKKPVVIIAVSEHPVDFDAQDKKPVSVFFMVLGSAENPSDHVQVLSQIARLTKNDMLIKLIKAVKSRDELISLLF</sequence>
<dbReference type="InterPro" id="IPR016152">
    <property type="entry name" value="PTrfase/Anion_transptr"/>
</dbReference>